<reference evidence="1" key="1">
    <citation type="submission" date="2021-01" db="EMBL/GenBank/DDBJ databases">
        <title>Phytophthora aleatoria, a newly-described species from Pinus radiata is distinct from Phytophthora cactorum isolates based on comparative genomics.</title>
        <authorList>
            <person name="Mcdougal R."/>
            <person name="Panda P."/>
            <person name="Williams N."/>
            <person name="Studholme D.J."/>
        </authorList>
    </citation>
    <scope>NUCLEOTIDE SEQUENCE</scope>
    <source>
        <strain evidence="1">NZFS 4037</strain>
    </source>
</reference>
<dbReference type="PANTHER" id="PTHR40866:SF1">
    <property type="entry name" value="BED-TYPE DOMAIN-CONTAINING PROTEIN"/>
    <property type="match status" value="1"/>
</dbReference>
<dbReference type="AlphaFoldDB" id="A0A8J5I5X1"/>
<accession>A0A8J5I5X1</accession>
<organism evidence="1 2">
    <name type="scientific">Phytophthora aleatoria</name>
    <dbReference type="NCBI Taxonomy" id="2496075"/>
    <lineage>
        <taxon>Eukaryota</taxon>
        <taxon>Sar</taxon>
        <taxon>Stramenopiles</taxon>
        <taxon>Oomycota</taxon>
        <taxon>Peronosporomycetes</taxon>
        <taxon>Peronosporales</taxon>
        <taxon>Peronosporaceae</taxon>
        <taxon>Phytophthora</taxon>
    </lineage>
</organism>
<protein>
    <submittedName>
        <fullName evidence="1">Uncharacterized protein</fullName>
    </submittedName>
</protein>
<dbReference type="EMBL" id="JAENGY010002674">
    <property type="protein sequence ID" value="KAG6943537.1"/>
    <property type="molecule type" value="Genomic_DNA"/>
</dbReference>
<sequence>MLFTDAGNGIYSCTTFGKQYKKGIGYTNLPNHLRCNHEDYEEAQEAARRVDPLNIRLVSQRTRDLYRWLEWVICDRLPFAFVERRLTRLNAELSTVSEDTLLRYLILLFEVVESRVASKLPESFGLVLDGWTSSNRRYVTIVAVVDSATGNTGTAGSSAASEYYEDLEGSHRFNLAVKDYVKKEDELITKVQFLMPKLRTIKGRAILRRGSHLSPLLRNDTRWPSTYEMVERYVKHQLLIVQLGYDLLVEHDVRALAC</sequence>
<gene>
    <name evidence="1" type="ORF">JG688_00017562</name>
</gene>
<keyword evidence="2" id="KW-1185">Reference proteome</keyword>
<dbReference type="PANTHER" id="PTHR40866">
    <property type="entry name" value="BED-TYPE DOMAIN-CONTAINING PROTEIN"/>
    <property type="match status" value="1"/>
</dbReference>
<evidence type="ECO:0000313" key="1">
    <source>
        <dbReference type="EMBL" id="KAG6943537.1"/>
    </source>
</evidence>
<dbReference type="Proteomes" id="UP000709295">
    <property type="component" value="Unassembled WGS sequence"/>
</dbReference>
<name>A0A8J5I5X1_9STRA</name>
<proteinExistence type="predicted"/>
<evidence type="ECO:0000313" key="2">
    <source>
        <dbReference type="Proteomes" id="UP000709295"/>
    </source>
</evidence>
<comment type="caution">
    <text evidence="1">The sequence shown here is derived from an EMBL/GenBank/DDBJ whole genome shotgun (WGS) entry which is preliminary data.</text>
</comment>